<keyword evidence="1" id="KW-0732">Signal</keyword>
<reference evidence="2 3" key="1">
    <citation type="submission" date="2019-06" db="EMBL/GenBank/DDBJ databases">
        <title>Whole genome shotgun sequence of Acetobacter peroxydans NBRC 13755.</title>
        <authorList>
            <person name="Hosoyama A."/>
            <person name="Uohara A."/>
            <person name="Ohji S."/>
            <person name="Ichikawa N."/>
        </authorList>
    </citation>
    <scope>NUCLEOTIDE SEQUENCE [LARGE SCALE GENOMIC DNA]</scope>
    <source>
        <strain evidence="2 3">NBRC 13755</strain>
    </source>
</reference>
<gene>
    <name evidence="2" type="ORF">APE01nite_23670</name>
</gene>
<evidence type="ECO:0000313" key="2">
    <source>
        <dbReference type="EMBL" id="GEB86570.1"/>
    </source>
</evidence>
<keyword evidence="3" id="KW-1185">Reference proteome</keyword>
<evidence type="ECO:0000313" key="3">
    <source>
        <dbReference type="Proteomes" id="UP000317730"/>
    </source>
</evidence>
<organism evidence="2 3">
    <name type="scientific">Acetobacter peroxydans</name>
    <dbReference type="NCBI Taxonomy" id="104098"/>
    <lineage>
        <taxon>Bacteria</taxon>
        <taxon>Pseudomonadati</taxon>
        <taxon>Pseudomonadota</taxon>
        <taxon>Alphaproteobacteria</taxon>
        <taxon>Acetobacterales</taxon>
        <taxon>Acetobacteraceae</taxon>
        <taxon>Acetobacter</taxon>
    </lineage>
</organism>
<dbReference type="EMBL" id="BJMV01000018">
    <property type="protein sequence ID" value="GEB86570.1"/>
    <property type="molecule type" value="Genomic_DNA"/>
</dbReference>
<evidence type="ECO:0008006" key="4">
    <source>
        <dbReference type="Google" id="ProtNLM"/>
    </source>
</evidence>
<protein>
    <recommendedName>
        <fullName evidence="4">YbgF trimerisation domain-containing protein</fullName>
    </recommendedName>
</protein>
<name>A0A4Y3TZU6_9PROT</name>
<comment type="caution">
    <text evidence="2">The sequence shown here is derived from an EMBL/GenBank/DDBJ whole genome shotgun (WGS) entry which is preliminary data.</text>
</comment>
<sequence>MVYKLPRIQSIPSAGTRMRKIVPALGLLTCFVASPSFAGETSPSNTTNYATSVQTINSYVEVQMRFLQAAINNARRVDVDTTRLDELIRLQTQQEMVLEKILDNLGTLAHLKMQIANLQQDAQTGRARSK</sequence>
<accession>A0A4Y3TZU6</accession>
<evidence type="ECO:0000256" key="1">
    <source>
        <dbReference type="SAM" id="SignalP"/>
    </source>
</evidence>
<dbReference type="RefSeq" id="WP_141377845.1">
    <property type="nucleotide sequence ID" value="NZ_BAPL01000003.1"/>
</dbReference>
<proteinExistence type="predicted"/>
<feature type="chain" id="PRO_5021447891" description="YbgF trimerisation domain-containing protein" evidence="1">
    <location>
        <begin position="39"/>
        <end position="130"/>
    </location>
</feature>
<feature type="signal peptide" evidence="1">
    <location>
        <begin position="1"/>
        <end position="38"/>
    </location>
</feature>
<dbReference type="AlphaFoldDB" id="A0A4Y3TZU6"/>
<dbReference type="Proteomes" id="UP000317730">
    <property type="component" value="Unassembled WGS sequence"/>
</dbReference>